<keyword evidence="2" id="KW-1185">Reference proteome</keyword>
<dbReference type="AlphaFoldDB" id="A0AAP0EDU5"/>
<sequence>MIQMHDIHLRCGHALPSTQEIERTIYLPKTLCAKIERIPNLRFRTPLVYKNSIFINENHQTPTQLQKRKYMIMSSLSVHIPFRNFC</sequence>
<evidence type="ECO:0000313" key="2">
    <source>
        <dbReference type="Proteomes" id="UP001417504"/>
    </source>
</evidence>
<accession>A0AAP0EDU5</accession>
<gene>
    <name evidence="1" type="ORF">Sjap_023482</name>
</gene>
<organism evidence="1 2">
    <name type="scientific">Stephania japonica</name>
    <dbReference type="NCBI Taxonomy" id="461633"/>
    <lineage>
        <taxon>Eukaryota</taxon>
        <taxon>Viridiplantae</taxon>
        <taxon>Streptophyta</taxon>
        <taxon>Embryophyta</taxon>
        <taxon>Tracheophyta</taxon>
        <taxon>Spermatophyta</taxon>
        <taxon>Magnoliopsida</taxon>
        <taxon>Ranunculales</taxon>
        <taxon>Menispermaceae</taxon>
        <taxon>Menispermoideae</taxon>
        <taxon>Cissampelideae</taxon>
        <taxon>Stephania</taxon>
    </lineage>
</organism>
<protein>
    <submittedName>
        <fullName evidence="1">Uncharacterized protein</fullName>
    </submittedName>
</protein>
<dbReference type="EMBL" id="JBBNAE010000010">
    <property type="protein sequence ID" value="KAK9090305.1"/>
    <property type="molecule type" value="Genomic_DNA"/>
</dbReference>
<reference evidence="1 2" key="1">
    <citation type="submission" date="2024-01" db="EMBL/GenBank/DDBJ databases">
        <title>Genome assemblies of Stephania.</title>
        <authorList>
            <person name="Yang L."/>
        </authorList>
    </citation>
    <scope>NUCLEOTIDE SEQUENCE [LARGE SCALE GENOMIC DNA]</scope>
    <source>
        <strain evidence="1">QJT</strain>
        <tissue evidence="1">Leaf</tissue>
    </source>
</reference>
<dbReference type="Proteomes" id="UP001417504">
    <property type="component" value="Unassembled WGS sequence"/>
</dbReference>
<evidence type="ECO:0000313" key="1">
    <source>
        <dbReference type="EMBL" id="KAK9090305.1"/>
    </source>
</evidence>
<name>A0AAP0EDU5_9MAGN</name>
<comment type="caution">
    <text evidence="1">The sequence shown here is derived from an EMBL/GenBank/DDBJ whole genome shotgun (WGS) entry which is preliminary data.</text>
</comment>
<proteinExistence type="predicted"/>